<name>A0A089Y9F6_9PSED</name>
<dbReference type="GO" id="GO:1901053">
    <property type="term" value="P:sarcosine catabolic process"/>
    <property type="evidence" value="ECO:0007669"/>
    <property type="project" value="InterPro"/>
</dbReference>
<dbReference type="InterPro" id="IPR007375">
    <property type="entry name" value="SoxG"/>
</dbReference>
<dbReference type="InterPro" id="IPR006280">
    <property type="entry name" value="SoxG_het"/>
</dbReference>
<dbReference type="GO" id="GO:0008115">
    <property type="term" value="F:sarcosine oxidase activity"/>
    <property type="evidence" value="ECO:0007669"/>
    <property type="project" value="InterPro"/>
</dbReference>
<proteinExistence type="predicted"/>
<dbReference type="STRING" id="157783.LK03_04080"/>
<sequence>MSAINVFEQNPSGNARAESPLHHADLRSLVGKGRQNAGVTLREHKFLGHLTLRGDGHDEAFASAVQKALGLELPGALQLVSSGDTSLQWVGPDEWLLIVPGGQEVEVEQKLRDAAAGLHIQVVNVSGGQSLLELRGPNVRQVLMKSTSYDVHPNNFPVGKAVGTVFAKSQLVIRRTGEETWELVIRRSFSDYWWLWLQDASAEYGLAIEA</sequence>
<dbReference type="Gene3D" id="3.30.1360.120">
    <property type="entry name" value="Probable tRNA modification gtpase trme, domain 1"/>
    <property type="match status" value="1"/>
</dbReference>
<reference evidence="1 2" key="1">
    <citation type="submission" date="2014-09" db="EMBL/GenBank/DDBJ databases">
        <authorList>
            <person name="Chan K.-G."/>
        </authorList>
    </citation>
    <scope>NUCLEOTIDE SEQUENCE [LARGE SCALE GENOMIC DNA]</scope>
    <source>
        <strain evidence="1 2">ND07</strain>
    </source>
</reference>
<dbReference type="AlphaFoldDB" id="A0A089Y9F6"/>
<dbReference type="SUPFAM" id="SSF103025">
    <property type="entry name" value="Folate-binding domain"/>
    <property type="match status" value="1"/>
</dbReference>
<dbReference type="RefSeq" id="WP_028693453.1">
    <property type="nucleotide sequence ID" value="NZ_CP009455.1"/>
</dbReference>
<gene>
    <name evidence="1" type="ORF">LK03_04080</name>
</gene>
<dbReference type="OrthoDB" id="9814782at2"/>
<dbReference type="KEGG" id="psw:LK03_04080"/>
<dbReference type="NCBIfam" id="TIGR01375">
    <property type="entry name" value="soxG"/>
    <property type="match status" value="1"/>
</dbReference>
<protein>
    <submittedName>
        <fullName evidence="1">Sarcosine oxidase subunit gamma</fullName>
    </submittedName>
</protein>
<keyword evidence="2" id="KW-1185">Reference proteome</keyword>
<dbReference type="eggNOG" id="COG4583">
    <property type="taxonomic scope" value="Bacteria"/>
</dbReference>
<dbReference type="Proteomes" id="UP000029493">
    <property type="component" value="Chromosome"/>
</dbReference>
<accession>A0A089Y9F6</accession>
<dbReference type="EMBL" id="CP009455">
    <property type="protein sequence ID" value="AIR88478.1"/>
    <property type="molecule type" value="Genomic_DNA"/>
</dbReference>
<evidence type="ECO:0000313" key="2">
    <source>
        <dbReference type="Proteomes" id="UP000029493"/>
    </source>
</evidence>
<evidence type="ECO:0000313" key="1">
    <source>
        <dbReference type="EMBL" id="AIR88478.1"/>
    </source>
</evidence>
<dbReference type="Pfam" id="PF04268">
    <property type="entry name" value="SoxG"/>
    <property type="match status" value="1"/>
</dbReference>
<dbReference type="Gene3D" id="3.30.70.1520">
    <property type="entry name" value="Heterotetrameric sarcosine oxidase"/>
    <property type="match status" value="1"/>
</dbReference>
<dbReference type="InterPro" id="IPR027266">
    <property type="entry name" value="TrmE/GcvT-like"/>
</dbReference>
<organism evidence="1 2">
    <name type="scientific">Pseudomonas cremoricolorata</name>
    <dbReference type="NCBI Taxonomy" id="157783"/>
    <lineage>
        <taxon>Bacteria</taxon>
        <taxon>Pseudomonadati</taxon>
        <taxon>Pseudomonadota</taxon>
        <taxon>Gammaproteobacteria</taxon>
        <taxon>Pseudomonadales</taxon>
        <taxon>Pseudomonadaceae</taxon>
        <taxon>Pseudomonas</taxon>
    </lineage>
</organism>